<evidence type="ECO:0000313" key="9">
    <source>
        <dbReference type="Proteomes" id="UP000320042"/>
    </source>
</evidence>
<keyword evidence="2" id="KW-0479">Metal-binding</keyword>
<evidence type="ECO:0000256" key="2">
    <source>
        <dbReference type="ARBA" id="ARBA00022723"/>
    </source>
</evidence>
<reference evidence="8 9" key="1">
    <citation type="submission" date="2019-07" db="EMBL/GenBank/DDBJ databases">
        <authorList>
            <person name="Kim J."/>
        </authorList>
    </citation>
    <scope>NUCLEOTIDE SEQUENCE [LARGE SCALE GENOMIC DNA]</scope>
    <source>
        <strain evidence="9">dk17</strain>
    </source>
</reference>
<evidence type="ECO:0000259" key="6">
    <source>
        <dbReference type="Pfam" id="PF01074"/>
    </source>
</evidence>
<dbReference type="SUPFAM" id="SSF88713">
    <property type="entry name" value="Glycoside hydrolase/deacetylase"/>
    <property type="match status" value="1"/>
</dbReference>
<evidence type="ECO:0000256" key="1">
    <source>
        <dbReference type="ARBA" id="ARBA00009792"/>
    </source>
</evidence>
<dbReference type="PANTHER" id="PTHR46017">
    <property type="entry name" value="ALPHA-MANNOSIDASE 2C1"/>
    <property type="match status" value="1"/>
</dbReference>
<dbReference type="RefSeq" id="WP_146383337.1">
    <property type="nucleotide sequence ID" value="NZ_VOEJ01000010.1"/>
</dbReference>
<name>A0A563U0A5_9SPHI</name>
<keyword evidence="5" id="KW-0732">Signal</keyword>
<dbReference type="Gene3D" id="3.20.110.10">
    <property type="entry name" value="Glycoside hydrolase 38, N terminal domain"/>
    <property type="match status" value="1"/>
</dbReference>
<organism evidence="8 9">
    <name type="scientific">Mucilaginibacter pallidiroseus</name>
    <dbReference type="NCBI Taxonomy" id="2599295"/>
    <lineage>
        <taxon>Bacteria</taxon>
        <taxon>Pseudomonadati</taxon>
        <taxon>Bacteroidota</taxon>
        <taxon>Sphingobacteriia</taxon>
        <taxon>Sphingobacteriales</taxon>
        <taxon>Sphingobacteriaceae</taxon>
        <taxon>Mucilaginibacter</taxon>
    </lineage>
</organism>
<evidence type="ECO:0000313" key="8">
    <source>
        <dbReference type="EMBL" id="TWR24810.1"/>
    </source>
</evidence>
<dbReference type="GO" id="GO:0006013">
    <property type="term" value="P:mannose metabolic process"/>
    <property type="evidence" value="ECO:0007669"/>
    <property type="project" value="InterPro"/>
</dbReference>
<dbReference type="GO" id="GO:0004559">
    <property type="term" value="F:alpha-mannosidase activity"/>
    <property type="evidence" value="ECO:0007669"/>
    <property type="project" value="InterPro"/>
</dbReference>
<evidence type="ECO:0000259" key="7">
    <source>
        <dbReference type="Pfam" id="PF07748"/>
    </source>
</evidence>
<feature type="domain" description="Glycosyl hydrolase family 38 C-terminal" evidence="7">
    <location>
        <begin position="489"/>
        <end position="689"/>
    </location>
</feature>
<protein>
    <submittedName>
        <fullName evidence="8">Glycosyl hydrolase</fullName>
    </submittedName>
</protein>
<keyword evidence="9" id="KW-1185">Reference proteome</keyword>
<gene>
    <name evidence="8" type="ORF">FPZ43_18105</name>
</gene>
<evidence type="ECO:0000256" key="5">
    <source>
        <dbReference type="SAM" id="SignalP"/>
    </source>
</evidence>
<evidence type="ECO:0000256" key="4">
    <source>
        <dbReference type="ARBA" id="ARBA00023295"/>
    </source>
</evidence>
<feature type="domain" description="Glycoside hydrolase family 38 N-terminal" evidence="6">
    <location>
        <begin position="92"/>
        <end position="258"/>
    </location>
</feature>
<comment type="similarity">
    <text evidence="1">Belongs to the glycosyl hydrolase 38 family.</text>
</comment>
<accession>A0A563U0A5</accession>
<keyword evidence="4" id="KW-0326">Glycosidase</keyword>
<dbReference type="InterPro" id="IPR000602">
    <property type="entry name" value="Glyco_hydro_38_N"/>
</dbReference>
<dbReference type="Gene3D" id="2.70.98.30">
    <property type="entry name" value="Golgi alpha-mannosidase II, domain 4"/>
    <property type="match status" value="1"/>
</dbReference>
<feature type="chain" id="PRO_5022221016" evidence="5">
    <location>
        <begin position="26"/>
        <end position="848"/>
    </location>
</feature>
<dbReference type="Pfam" id="PF01074">
    <property type="entry name" value="Glyco_hydro_38N"/>
    <property type="match status" value="1"/>
</dbReference>
<dbReference type="SUPFAM" id="SSF88688">
    <property type="entry name" value="Families 57/38 glycoside transferase middle domain"/>
    <property type="match status" value="1"/>
</dbReference>
<feature type="signal peptide" evidence="5">
    <location>
        <begin position="1"/>
        <end position="25"/>
    </location>
</feature>
<dbReference type="EMBL" id="VOEJ01000010">
    <property type="protein sequence ID" value="TWR24810.1"/>
    <property type="molecule type" value="Genomic_DNA"/>
</dbReference>
<dbReference type="Proteomes" id="UP000320042">
    <property type="component" value="Unassembled WGS sequence"/>
</dbReference>
<dbReference type="OrthoDB" id="9772207at2"/>
<keyword evidence="3 8" id="KW-0378">Hydrolase</keyword>
<dbReference type="PANTHER" id="PTHR46017:SF1">
    <property type="entry name" value="ALPHA-MANNOSIDASE 2C1"/>
    <property type="match status" value="1"/>
</dbReference>
<dbReference type="SUPFAM" id="SSF74650">
    <property type="entry name" value="Galactose mutarotase-like"/>
    <property type="match status" value="1"/>
</dbReference>
<dbReference type="Gene3D" id="1.20.1270.50">
    <property type="entry name" value="Glycoside hydrolase family 38, central domain"/>
    <property type="match status" value="1"/>
</dbReference>
<proteinExistence type="inferred from homology"/>
<dbReference type="InterPro" id="IPR037094">
    <property type="entry name" value="Glyco_hydro_38_cen_sf"/>
</dbReference>
<sequence length="848" mass="94345">MQSLKNKIFKTLCFVVLTVLSGLSAKGQQAYYIDGYHGGIWGHYPDWNTRFIVDMLNKHPHWKINLEIEPETWGRAAVVDPKAFEELKTFMNDQSANGRIEYVSPAYAQSYLYNIDGESIIRQFDYGMAMLKSQFPGIKFSTYSTEEPCFTSALPGILTSFGINYTSLKNPNTCFGGYTRAFGGELVNWIGPDGSAILTVPRYEVEKLQPKSTWQTIAWNNSPEYINAAVAYGIKHPIGMTLQDAGWKGGPFLGNADAEQQKNKYTTWRNYFENVVAGDKKKDWKLSQEDILVSLVWGSQVTQQLAQRVRNAENQLIRAEKAATIAGIIANKTWPKASIDSAWRTLMLAQHHDCWIVPYNGKDGDTWADKVVKWTFNSNNLSQVITNIWIEKPGDAKTESSQVTVLNTQAKGRTELVSILTPVSLKGKSLVVKDAAGKLSATQVQGDSLMFLAKATSFGYSTFDVVEGSLASAKNMKAAKQANGKYMLESDLYRIVLDPEKGGSIVSLVIKQGNKEMVDQKSPNGFNTMRGNFYNNGGLKRSSDAPAQITIIESGPLRASVLIKGKIAGTNFSQTVSLTKGEPVIDMHLTINWKDNVGVGEDVDKTKYKWTDYRKPFYNDSNKLVTVFPLNLKGQKVYKNAPLDVTESRLDNTFYNSWDSIKNTVILNWVDVTDANNEYGLALFTDHTTSYTHGENFPLGLVTQYSGMGLWGRNYTTSGPTYIHYAVMPHKGKWDVAGVWPASAQWNEPLIAASGKKTKTVSWLVAPQTGLTISAAQIKDGKILLRFFNAEGISGRKKIKLNFKYNKATLVSLNGRSIGNLLSTKHNDNTSEIDLTIPKFGFKTVVFE</sequence>
<dbReference type="InterPro" id="IPR027291">
    <property type="entry name" value="Glyco_hydro_38_N_sf"/>
</dbReference>
<dbReference type="InterPro" id="IPR011682">
    <property type="entry name" value="Glyco_hydro_38_C"/>
</dbReference>
<dbReference type="Pfam" id="PF07748">
    <property type="entry name" value="Glyco_hydro_38C"/>
    <property type="match status" value="1"/>
</dbReference>
<dbReference type="AlphaFoldDB" id="A0A563U0A5"/>
<evidence type="ECO:0000256" key="3">
    <source>
        <dbReference type="ARBA" id="ARBA00022801"/>
    </source>
</evidence>
<dbReference type="GO" id="GO:0030246">
    <property type="term" value="F:carbohydrate binding"/>
    <property type="evidence" value="ECO:0007669"/>
    <property type="project" value="InterPro"/>
</dbReference>
<dbReference type="GO" id="GO:0046872">
    <property type="term" value="F:metal ion binding"/>
    <property type="evidence" value="ECO:0007669"/>
    <property type="project" value="UniProtKB-KW"/>
</dbReference>
<dbReference type="InterPro" id="IPR028995">
    <property type="entry name" value="Glyco_hydro_57/38_cen_sf"/>
</dbReference>
<dbReference type="InterPro" id="IPR011330">
    <property type="entry name" value="Glyco_hydro/deAcase_b/a-brl"/>
</dbReference>
<comment type="caution">
    <text evidence="8">The sequence shown here is derived from an EMBL/GenBank/DDBJ whole genome shotgun (WGS) entry which is preliminary data.</text>
</comment>
<dbReference type="InterPro" id="IPR011013">
    <property type="entry name" value="Gal_mutarotase_sf_dom"/>
</dbReference>
<dbReference type="GO" id="GO:0009313">
    <property type="term" value="P:oligosaccharide catabolic process"/>
    <property type="evidence" value="ECO:0007669"/>
    <property type="project" value="TreeGrafter"/>
</dbReference>